<evidence type="ECO:0000313" key="4">
    <source>
        <dbReference type="Proteomes" id="UP000182680"/>
    </source>
</evidence>
<sequence length="239" mass="24089">MRICPIPYRLVAAICLTMLCLLAAGCSSRHNTGPDAPGSSDFPPGSPADPRSNQAEARPGPLPAIKASPGQSVFVDVSGGSATFNADLQSMLTAYLQSERELVPADSAKGSDLLLRVAVDEVVPLGSRSTPPDAGRALGHTATGAMLGALVGGATGGGRGAAWGVGGGLLLGLGVSMLDGGTSNIWGMRARVGAGRNGKQPQEMYTVSVSAEGAGMGRDDILPALEDKLSSEIVKAVKP</sequence>
<name>A0AA94HRC3_DESDE</name>
<dbReference type="AlphaFoldDB" id="A0AA94HRC3"/>
<proteinExistence type="predicted"/>
<evidence type="ECO:0000256" key="2">
    <source>
        <dbReference type="SAM" id="SignalP"/>
    </source>
</evidence>
<evidence type="ECO:0008006" key="5">
    <source>
        <dbReference type="Google" id="ProtNLM"/>
    </source>
</evidence>
<comment type="caution">
    <text evidence="3">The sequence shown here is derived from an EMBL/GenBank/DDBJ whole genome shotgun (WGS) entry which is preliminary data.</text>
</comment>
<feature type="chain" id="PRO_5041716839" description="Lipoprotein" evidence="2">
    <location>
        <begin position="24"/>
        <end position="239"/>
    </location>
</feature>
<evidence type="ECO:0000256" key="1">
    <source>
        <dbReference type="SAM" id="MobiDB-lite"/>
    </source>
</evidence>
<keyword evidence="2" id="KW-0732">Signal</keyword>
<dbReference type="Proteomes" id="UP000182680">
    <property type="component" value="Unassembled WGS sequence"/>
</dbReference>
<dbReference type="EMBL" id="FPIW01000008">
    <property type="protein sequence ID" value="SFW29794.1"/>
    <property type="molecule type" value="Genomic_DNA"/>
</dbReference>
<feature type="region of interest" description="Disordered" evidence="1">
    <location>
        <begin position="32"/>
        <end position="67"/>
    </location>
</feature>
<reference evidence="4" key="1">
    <citation type="submission" date="2016-11" db="EMBL/GenBank/DDBJ databases">
        <authorList>
            <person name="Jaros S."/>
            <person name="Januszkiewicz K."/>
            <person name="Wedrychowicz H."/>
        </authorList>
    </citation>
    <scope>NUCLEOTIDE SEQUENCE [LARGE SCALE GENOMIC DNA]</scope>
    <source>
        <strain evidence="4">DSM 7057</strain>
    </source>
</reference>
<gene>
    <name evidence="3" type="ORF">SAMN02910291_00728</name>
</gene>
<organism evidence="3 4">
    <name type="scientific">Desulfovibrio desulfuricans</name>
    <dbReference type="NCBI Taxonomy" id="876"/>
    <lineage>
        <taxon>Bacteria</taxon>
        <taxon>Pseudomonadati</taxon>
        <taxon>Thermodesulfobacteriota</taxon>
        <taxon>Desulfovibrionia</taxon>
        <taxon>Desulfovibrionales</taxon>
        <taxon>Desulfovibrionaceae</taxon>
        <taxon>Desulfovibrio</taxon>
    </lineage>
</organism>
<feature type="signal peptide" evidence="2">
    <location>
        <begin position="1"/>
        <end position="23"/>
    </location>
</feature>
<dbReference type="PROSITE" id="PS51257">
    <property type="entry name" value="PROKAR_LIPOPROTEIN"/>
    <property type="match status" value="1"/>
</dbReference>
<dbReference type="RefSeq" id="WP_096152742.1">
    <property type="nucleotide sequence ID" value="NZ_FPIW01000008.1"/>
</dbReference>
<evidence type="ECO:0000313" key="3">
    <source>
        <dbReference type="EMBL" id="SFW29794.1"/>
    </source>
</evidence>
<protein>
    <recommendedName>
        <fullName evidence="5">Lipoprotein</fullName>
    </recommendedName>
</protein>
<accession>A0AA94HRC3</accession>